<name>A0A368X9J2_9BURK</name>
<protein>
    <submittedName>
        <fullName evidence="1">Magnesium chelatase subunit ChlD-like protein</fullName>
    </submittedName>
</protein>
<evidence type="ECO:0000313" key="1">
    <source>
        <dbReference type="EMBL" id="RCW63117.1"/>
    </source>
</evidence>
<dbReference type="EMBL" id="QPJK01000021">
    <property type="protein sequence ID" value="RCW63117.1"/>
    <property type="molecule type" value="Genomic_DNA"/>
</dbReference>
<keyword evidence="2" id="KW-1185">Reference proteome</keyword>
<dbReference type="Gene3D" id="3.40.50.410">
    <property type="entry name" value="von Willebrand factor, type A domain"/>
    <property type="match status" value="1"/>
</dbReference>
<gene>
    <name evidence="1" type="ORF">DES41_12140</name>
</gene>
<accession>A0A368X9J2</accession>
<dbReference type="Proteomes" id="UP000252884">
    <property type="component" value="Unassembled WGS sequence"/>
</dbReference>
<organism evidence="1 2">
    <name type="scientific">Pseudorhodoferax soli</name>
    <dbReference type="NCBI Taxonomy" id="545864"/>
    <lineage>
        <taxon>Bacteria</taxon>
        <taxon>Pseudomonadati</taxon>
        <taxon>Pseudomonadota</taxon>
        <taxon>Betaproteobacteria</taxon>
        <taxon>Burkholderiales</taxon>
        <taxon>Comamonadaceae</taxon>
    </lineage>
</organism>
<sequence>MASGGALARAKGVLLALMEQAYRRRERVALLCFAGTRVELRLPPRKAAAWNDDWVHPIGGGGGTPLGPAIAQAGQLLARAGGEGWLWLLTDGRSRDWPARPAEAAQLRVVDFELGRLRLGRAQALAQAWGAECLHAEAWC</sequence>
<dbReference type="AlphaFoldDB" id="A0A368X9J2"/>
<evidence type="ECO:0000313" key="2">
    <source>
        <dbReference type="Proteomes" id="UP000252884"/>
    </source>
</evidence>
<proteinExistence type="predicted"/>
<reference evidence="1 2" key="1">
    <citation type="submission" date="2018-07" db="EMBL/GenBank/DDBJ databases">
        <title>Genomic Encyclopedia of Type Strains, Phase IV (KMG-IV): sequencing the most valuable type-strain genomes for metagenomic binning, comparative biology and taxonomic classification.</title>
        <authorList>
            <person name="Goeker M."/>
        </authorList>
    </citation>
    <scope>NUCLEOTIDE SEQUENCE [LARGE SCALE GENOMIC DNA]</scope>
    <source>
        <strain evidence="1 2">DSM 21634</strain>
    </source>
</reference>
<comment type="caution">
    <text evidence="1">The sequence shown here is derived from an EMBL/GenBank/DDBJ whole genome shotgun (WGS) entry which is preliminary data.</text>
</comment>
<dbReference type="InterPro" id="IPR036465">
    <property type="entry name" value="vWFA_dom_sf"/>
</dbReference>
<dbReference type="SUPFAM" id="SSF53300">
    <property type="entry name" value="vWA-like"/>
    <property type="match status" value="1"/>
</dbReference>